<evidence type="ECO:0000313" key="2">
    <source>
        <dbReference type="EMBL" id="MCD7111056.1"/>
    </source>
</evidence>
<evidence type="ECO:0000313" key="3">
    <source>
        <dbReference type="Proteomes" id="UP001139089"/>
    </source>
</evidence>
<dbReference type="AlphaFoldDB" id="A0A9X1T1U1"/>
<keyword evidence="3" id="KW-1185">Reference proteome</keyword>
<dbReference type="SUPFAM" id="SSF51735">
    <property type="entry name" value="NAD(P)-binding Rossmann-fold domains"/>
    <property type="match status" value="1"/>
</dbReference>
<proteinExistence type="predicted"/>
<sequence length="306" mass="32493">MIPIDRSKPILVFLAGGVQGSAVVRATLARGLRVRALVRDRARATALALPGVEWADGDLEDEASLAAASRGIDHAVLQVPIGPAEAMVAQARNALCAFRAAGVKAFVLKLASASRPVSCGEPSFAANRMIEDAARSFGLPFAVVRPTMYLDNLLKASARAEIMTDGVFAPPIPAAQRIAWTSADDCAEAALMLLEQGRMGGDHRIAGPESLTGDAFAARVGAGLGRTVRYRGQTLDAFEREVDAAMGAGVGRRVASKFRYFAACPEEADAILAQPFVSQPGLENFRPTPVERWVRAHRGDFTMQLP</sequence>
<dbReference type="Proteomes" id="UP001139089">
    <property type="component" value="Unassembled WGS sequence"/>
</dbReference>
<evidence type="ECO:0000259" key="1">
    <source>
        <dbReference type="Pfam" id="PF05368"/>
    </source>
</evidence>
<name>A0A9X1T1U1_9HYPH</name>
<gene>
    <name evidence="2" type="ORF">LRX75_18635</name>
</gene>
<dbReference type="InterPro" id="IPR036291">
    <property type="entry name" value="NAD(P)-bd_dom_sf"/>
</dbReference>
<dbReference type="InterPro" id="IPR051604">
    <property type="entry name" value="Ergot_Alk_Oxidoreductase"/>
</dbReference>
<accession>A0A9X1T1U1</accession>
<protein>
    <submittedName>
        <fullName evidence="2">NmrA family NAD(P)-binding protein</fullName>
    </submittedName>
</protein>
<dbReference type="PANTHER" id="PTHR43162:SF1">
    <property type="entry name" value="PRESTALK A DIFFERENTIATION PROTEIN A"/>
    <property type="match status" value="1"/>
</dbReference>
<dbReference type="PANTHER" id="PTHR43162">
    <property type="match status" value="1"/>
</dbReference>
<reference evidence="2" key="1">
    <citation type="submission" date="2021-12" db="EMBL/GenBank/DDBJ databases">
        <authorList>
            <person name="Li Y."/>
        </authorList>
    </citation>
    <scope>NUCLEOTIDE SEQUENCE</scope>
    <source>
        <strain evidence="2">DKSPLA3</strain>
    </source>
</reference>
<dbReference type="Gene3D" id="3.40.50.720">
    <property type="entry name" value="NAD(P)-binding Rossmann-like Domain"/>
    <property type="match status" value="1"/>
</dbReference>
<feature type="domain" description="NmrA-like" evidence="1">
    <location>
        <begin position="7"/>
        <end position="261"/>
    </location>
</feature>
<organism evidence="2 3">
    <name type="scientific">Rhizobium quercicola</name>
    <dbReference type="NCBI Taxonomy" id="2901226"/>
    <lineage>
        <taxon>Bacteria</taxon>
        <taxon>Pseudomonadati</taxon>
        <taxon>Pseudomonadota</taxon>
        <taxon>Alphaproteobacteria</taxon>
        <taxon>Hyphomicrobiales</taxon>
        <taxon>Rhizobiaceae</taxon>
        <taxon>Rhizobium/Agrobacterium group</taxon>
        <taxon>Rhizobium</taxon>
    </lineage>
</organism>
<dbReference type="Pfam" id="PF05368">
    <property type="entry name" value="NmrA"/>
    <property type="match status" value="1"/>
</dbReference>
<dbReference type="EMBL" id="JAJOZR010000013">
    <property type="protein sequence ID" value="MCD7111056.1"/>
    <property type="molecule type" value="Genomic_DNA"/>
</dbReference>
<dbReference type="InterPro" id="IPR008030">
    <property type="entry name" value="NmrA-like"/>
</dbReference>
<comment type="caution">
    <text evidence="2">The sequence shown here is derived from an EMBL/GenBank/DDBJ whole genome shotgun (WGS) entry which is preliminary data.</text>
</comment>
<dbReference type="RefSeq" id="WP_231816174.1">
    <property type="nucleotide sequence ID" value="NZ_JAJOZR010000013.1"/>
</dbReference>